<keyword evidence="2 5" id="KW-0436">Ligase</keyword>
<dbReference type="Gene3D" id="3.30.300.30">
    <property type="match status" value="1"/>
</dbReference>
<comment type="similarity">
    <text evidence="1">Belongs to the ATP-dependent AMP-binding enzyme family.</text>
</comment>
<reference evidence="5" key="1">
    <citation type="submission" date="2023-10" db="EMBL/GenBank/DDBJ databases">
        <authorList>
            <person name="Noh H."/>
        </authorList>
    </citation>
    <scope>NUCLEOTIDE SEQUENCE</scope>
    <source>
        <strain evidence="5">DUCC4014</strain>
    </source>
</reference>
<evidence type="ECO:0000256" key="2">
    <source>
        <dbReference type="ARBA" id="ARBA00022598"/>
    </source>
</evidence>
<keyword evidence="6" id="KW-1185">Reference proteome</keyword>
<organism evidence="5 6">
    <name type="scientific">Vanrija pseudolonga</name>
    <dbReference type="NCBI Taxonomy" id="143232"/>
    <lineage>
        <taxon>Eukaryota</taxon>
        <taxon>Fungi</taxon>
        <taxon>Dikarya</taxon>
        <taxon>Basidiomycota</taxon>
        <taxon>Agaricomycotina</taxon>
        <taxon>Tremellomycetes</taxon>
        <taxon>Trichosporonales</taxon>
        <taxon>Trichosporonaceae</taxon>
        <taxon>Vanrija</taxon>
    </lineage>
</organism>
<evidence type="ECO:0000313" key="6">
    <source>
        <dbReference type="Proteomes" id="UP000827549"/>
    </source>
</evidence>
<dbReference type="AlphaFoldDB" id="A0AAF1BKQ6"/>
<dbReference type="InterPro" id="IPR000873">
    <property type="entry name" value="AMP-dep_synth/lig_dom"/>
</dbReference>
<evidence type="ECO:0000313" key="5">
    <source>
        <dbReference type="EMBL" id="WOO84237.1"/>
    </source>
</evidence>
<dbReference type="PANTHER" id="PTHR24096">
    <property type="entry name" value="LONG-CHAIN-FATTY-ACID--COA LIGASE"/>
    <property type="match status" value="1"/>
</dbReference>
<evidence type="ECO:0000256" key="1">
    <source>
        <dbReference type="ARBA" id="ARBA00006432"/>
    </source>
</evidence>
<name>A0AAF1BKQ6_9TREE</name>
<dbReference type="InterPro" id="IPR045851">
    <property type="entry name" value="AMP-bd_C_sf"/>
</dbReference>
<dbReference type="Pfam" id="PF13193">
    <property type="entry name" value="AMP-binding_C"/>
    <property type="match status" value="1"/>
</dbReference>
<accession>A0AAF1BKQ6</accession>
<dbReference type="PANTHER" id="PTHR24096:SF149">
    <property type="entry name" value="AMP-BINDING DOMAIN-CONTAINING PROTEIN-RELATED"/>
    <property type="match status" value="1"/>
</dbReference>
<feature type="domain" description="AMP-dependent synthetase/ligase" evidence="3">
    <location>
        <begin position="38"/>
        <end position="402"/>
    </location>
</feature>
<dbReference type="Pfam" id="PF00501">
    <property type="entry name" value="AMP-binding"/>
    <property type="match status" value="1"/>
</dbReference>
<dbReference type="CDD" id="cd05911">
    <property type="entry name" value="Firefly_Luc_like"/>
    <property type="match status" value="1"/>
</dbReference>
<sequence>MAIPYYSHFRTLPAPEVSIFQFLFPDTPSDSPVRQFDPELPAYIDGFTGYTLSRRQLKDNALRLATGLRTLGFRRGDVACLWGMNSIPWVEAAYGLLAAGIRITPANYAYEPSEIAHQLNNSGANLILLDPSTLERWEKARAQLDRPIPDEHVLLLAQPGALPAGTPYKSVYDHFGVSPSAPETFNGVQAHETAWQCYSSGTTGLPKGVETTQHNIVAQLQGLAEIYEPLESGKDVILGILPMSHIYGLAIVLLRPLTIGVPVVVLPKYEEHSVLSAVGKYRVTHAPVVPPIVLSLVNSPNVHKYDLSSLKTFLAGAAPMSAELSQAFEKRFPHIAVIQAYGMTETSPVQTAMSAARSKPGSCGQLVAGFTARLVGEDGKDVDLGEPGELWVQGPCVMKGYWKNPEATRKTFSDDGKWFKTGDIMVVDADGFYTVVDRSKELIKYKGFQVAPAELEALLLQHPKVHDAGVIGVWEESQATELPRAYVVAAPDSGVSHEHAHQHHSFIEEIKAWVASRVANHKKLRGGIAVIEVIPKSPSGKILRKDLRVRAKTELEGGIAKQAKL</sequence>
<gene>
    <name evidence="5" type="primary">4CLL5_0</name>
    <name evidence="5" type="ORF">LOC62_05G007759</name>
</gene>
<protein>
    <submittedName>
        <fullName evidence="5">4-coumarate--CoA ligase-like 5</fullName>
    </submittedName>
</protein>
<dbReference type="RefSeq" id="XP_062630263.1">
    <property type="nucleotide sequence ID" value="XM_062774279.1"/>
</dbReference>
<dbReference type="GeneID" id="87810930"/>
<dbReference type="SUPFAM" id="SSF56801">
    <property type="entry name" value="Acetyl-CoA synthetase-like"/>
    <property type="match status" value="1"/>
</dbReference>
<dbReference type="Gene3D" id="2.30.38.10">
    <property type="entry name" value="Luciferase, Domain 3"/>
    <property type="match status" value="1"/>
</dbReference>
<feature type="domain" description="AMP-binding enzyme C-terminal" evidence="4">
    <location>
        <begin position="454"/>
        <end position="541"/>
    </location>
</feature>
<proteinExistence type="inferred from homology"/>
<dbReference type="Gene3D" id="3.40.50.980">
    <property type="match status" value="2"/>
</dbReference>
<evidence type="ECO:0000259" key="4">
    <source>
        <dbReference type="Pfam" id="PF13193"/>
    </source>
</evidence>
<dbReference type="InterPro" id="IPR025110">
    <property type="entry name" value="AMP-bd_C"/>
</dbReference>
<dbReference type="Proteomes" id="UP000827549">
    <property type="component" value="Chromosome 5"/>
</dbReference>
<evidence type="ECO:0000259" key="3">
    <source>
        <dbReference type="Pfam" id="PF00501"/>
    </source>
</evidence>
<dbReference type="EMBL" id="CP086718">
    <property type="protein sequence ID" value="WOO84237.1"/>
    <property type="molecule type" value="Genomic_DNA"/>
</dbReference>
<dbReference type="GO" id="GO:0016405">
    <property type="term" value="F:CoA-ligase activity"/>
    <property type="evidence" value="ECO:0007669"/>
    <property type="project" value="TreeGrafter"/>
</dbReference>